<dbReference type="Pfam" id="PF05746">
    <property type="entry name" value="DALR_1"/>
    <property type="match status" value="1"/>
</dbReference>
<dbReference type="EMBL" id="MDJW01000008">
    <property type="protein sequence ID" value="OUE20722.1"/>
    <property type="molecule type" value="Genomic_DNA"/>
</dbReference>
<keyword evidence="4 10" id="KW-0547">Nucleotide-binding</keyword>
<dbReference type="InterPro" id="IPR014729">
    <property type="entry name" value="Rossmann-like_a/b/a_fold"/>
</dbReference>
<feature type="domain" description="DALR anticodon binding" evidence="11">
    <location>
        <begin position="331"/>
        <end position="446"/>
    </location>
</feature>
<evidence type="ECO:0000256" key="6">
    <source>
        <dbReference type="ARBA" id="ARBA00022917"/>
    </source>
</evidence>
<dbReference type="InterPro" id="IPR035684">
    <property type="entry name" value="ArgRS_core"/>
</dbReference>
<dbReference type="InterPro" id="IPR008909">
    <property type="entry name" value="DALR_anticod-bd"/>
</dbReference>
<reference evidence="12 13" key="1">
    <citation type="submission" date="2016-08" db="EMBL/GenBank/DDBJ databases">
        <title>Genome sequence of Clavibacter michiganensis spp strain CFBP7494.</title>
        <authorList>
            <person name="Thapa S.P."/>
            <person name="Coaker G."/>
            <person name="Jacques M.-A."/>
        </authorList>
    </citation>
    <scope>NUCLEOTIDE SEQUENCE [LARGE SCALE GENOMIC DNA]</scope>
    <source>
        <strain evidence="12">CFBP7494</strain>
    </source>
</reference>
<dbReference type="PANTHER" id="PTHR11956:SF5">
    <property type="entry name" value="ARGININE--TRNA LIGASE, CYTOPLASMIC"/>
    <property type="match status" value="1"/>
</dbReference>
<dbReference type="EC" id="6.1.1.19" evidence="2 9"/>
<dbReference type="PANTHER" id="PTHR11956">
    <property type="entry name" value="ARGINYL-TRNA SYNTHETASE"/>
    <property type="match status" value="1"/>
</dbReference>
<organism evidence="12 13">
    <name type="scientific">Clavibacter michiganensis</name>
    <dbReference type="NCBI Taxonomy" id="28447"/>
    <lineage>
        <taxon>Bacteria</taxon>
        <taxon>Bacillati</taxon>
        <taxon>Actinomycetota</taxon>
        <taxon>Actinomycetes</taxon>
        <taxon>Micrococcales</taxon>
        <taxon>Microbacteriaceae</taxon>
        <taxon>Clavibacter</taxon>
    </lineage>
</organism>
<keyword evidence="3 10" id="KW-0436">Ligase</keyword>
<comment type="caution">
    <text evidence="12">The sequence shown here is derived from an EMBL/GenBank/DDBJ whole genome shotgun (WGS) entry which is preliminary data.</text>
</comment>
<evidence type="ECO:0000256" key="4">
    <source>
        <dbReference type="ARBA" id="ARBA00022741"/>
    </source>
</evidence>
<sequence length="446" mass="49331">MGHLRTTVVGDALARIHEWAGDDVIRQNHIGDWGTPFGMLIEHALDIEAGRDRDELDSDPNAFYKAARAKFEDDPAFATRSRARVVSLQAGSPETLELWQRLIDRSKDYFNRVYRALNVTLTDGDLAGESSYNAELAEVCEELEDLGLARISEGALCAFPEGFVGRDGEPAPLIIRKSDGGYGYATTDLATIRHRVRELHADEILYVVGAPQALHFKMVWSVARAAGWVPAETKVEHVRIGNVLGEDNKILRTRSGESYKLLDLIDMAVERARGVLEETGGIEDGRERDEVARIIGVGAIKYADLSVSHDTEYVFDLERMTALQGNTAPYLQYAVARIRSLLRKNGVHGVGLQAEIKLGLPEERALALAILGFDGAVRSARDLQEPHRLCTYLFSLAQRFSSFYDAAPVLTAGDSERASRIALCVRAEQTLVRGLQMLGIEAPRRM</sequence>
<evidence type="ECO:0000313" key="12">
    <source>
        <dbReference type="EMBL" id="OUE20722.1"/>
    </source>
</evidence>
<dbReference type="AlphaFoldDB" id="A0A251Y8Y9"/>
<evidence type="ECO:0000313" key="13">
    <source>
        <dbReference type="Proteomes" id="UP000194837"/>
    </source>
</evidence>
<dbReference type="CDD" id="cd07956">
    <property type="entry name" value="Anticodon_Ia_Arg"/>
    <property type="match status" value="1"/>
</dbReference>
<keyword evidence="7 10" id="KW-0030">Aminoacyl-tRNA synthetase</keyword>
<evidence type="ECO:0000256" key="9">
    <source>
        <dbReference type="NCBIfam" id="TIGR00456"/>
    </source>
</evidence>
<protein>
    <recommendedName>
        <fullName evidence="2 9">Arginine--tRNA ligase</fullName>
        <ecNumber evidence="2 9">6.1.1.19</ecNumber>
    </recommendedName>
</protein>
<dbReference type="Pfam" id="PF00750">
    <property type="entry name" value="tRNA-synt_1d"/>
    <property type="match status" value="1"/>
</dbReference>
<dbReference type="InterPro" id="IPR009080">
    <property type="entry name" value="tRNAsynth_Ia_anticodon-bd"/>
</dbReference>
<comment type="similarity">
    <text evidence="1 10">Belongs to the class-I aminoacyl-tRNA synthetase family.</text>
</comment>
<dbReference type="Gene3D" id="1.10.730.10">
    <property type="entry name" value="Isoleucyl-tRNA Synthetase, Domain 1"/>
    <property type="match status" value="1"/>
</dbReference>
<dbReference type="SMART" id="SM00836">
    <property type="entry name" value="DALR_1"/>
    <property type="match status" value="1"/>
</dbReference>
<dbReference type="GO" id="GO:0004814">
    <property type="term" value="F:arginine-tRNA ligase activity"/>
    <property type="evidence" value="ECO:0007669"/>
    <property type="project" value="UniProtKB-UniRule"/>
</dbReference>
<evidence type="ECO:0000256" key="8">
    <source>
        <dbReference type="ARBA" id="ARBA00049339"/>
    </source>
</evidence>
<keyword evidence="5 10" id="KW-0067">ATP-binding</keyword>
<evidence type="ECO:0000259" key="11">
    <source>
        <dbReference type="SMART" id="SM00836"/>
    </source>
</evidence>
<evidence type="ECO:0000256" key="1">
    <source>
        <dbReference type="ARBA" id="ARBA00005594"/>
    </source>
</evidence>
<evidence type="ECO:0000256" key="2">
    <source>
        <dbReference type="ARBA" id="ARBA00012837"/>
    </source>
</evidence>
<dbReference type="SUPFAM" id="SSF47323">
    <property type="entry name" value="Anticodon-binding domain of a subclass of class I aminoacyl-tRNA synthetases"/>
    <property type="match status" value="1"/>
</dbReference>
<proteinExistence type="inferred from homology"/>
<dbReference type="PRINTS" id="PR01038">
    <property type="entry name" value="TRNASYNTHARG"/>
</dbReference>
<dbReference type="Gene3D" id="3.40.50.620">
    <property type="entry name" value="HUPs"/>
    <property type="match status" value="1"/>
</dbReference>
<evidence type="ECO:0000256" key="5">
    <source>
        <dbReference type="ARBA" id="ARBA00022840"/>
    </source>
</evidence>
<dbReference type="SUPFAM" id="SSF52374">
    <property type="entry name" value="Nucleotidylyl transferase"/>
    <property type="match status" value="1"/>
</dbReference>
<gene>
    <name evidence="12" type="primary">argS_3</name>
    <name evidence="12" type="ORF">BFL34_01540</name>
</gene>
<keyword evidence="6 10" id="KW-0648">Protein biosynthesis</keyword>
<accession>A0A251Y8Y9</accession>
<evidence type="ECO:0000256" key="3">
    <source>
        <dbReference type="ARBA" id="ARBA00022598"/>
    </source>
</evidence>
<dbReference type="GO" id="GO:0006420">
    <property type="term" value="P:arginyl-tRNA aminoacylation"/>
    <property type="evidence" value="ECO:0007669"/>
    <property type="project" value="UniProtKB-UniRule"/>
</dbReference>
<name>A0A251Y8Y9_9MICO</name>
<dbReference type="GO" id="GO:0005737">
    <property type="term" value="C:cytoplasm"/>
    <property type="evidence" value="ECO:0007669"/>
    <property type="project" value="UniProtKB-UniRule"/>
</dbReference>
<comment type="catalytic activity">
    <reaction evidence="8">
        <text>tRNA(Arg) + L-arginine + ATP = L-arginyl-tRNA(Arg) + AMP + diphosphate</text>
        <dbReference type="Rhea" id="RHEA:20301"/>
        <dbReference type="Rhea" id="RHEA-COMP:9658"/>
        <dbReference type="Rhea" id="RHEA-COMP:9673"/>
        <dbReference type="ChEBI" id="CHEBI:30616"/>
        <dbReference type="ChEBI" id="CHEBI:32682"/>
        <dbReference type="ChEBI" id="CHEBI:33019"/>
        <dbReference type="ChEBI" id="CHEBI:78442"/>
        <dbReference type="ChEBI" id="CHEBI:78513"/>
        <dbReference type="ChEBI" id="CHEBI:456215"/>
        <dbReference type="EC" id="6.1.1.19"/>
    </reaction>
</comment>
<dbReference type="NCBIfam" id="TIGR00456">
    <property type="entry name" value="argS"/>
    <property type="match status" value="1"/>
</dbReference>
<evidence type="ECO:0000256" key="10">
    <source>
        <dbReference type="RuleBase" id="RU363038"/>
    </source>
</evidence>
<evidence type="ECO:0000256" key="7">
    <source>
        <dbReference type="ARBA" id="ARBA00023146"/>
    </source>
</evidence>
<dbReference type="InterPro" id="IPR001278">
    <property type="entry name" value="Arg-tRNA-ligase"/>
</dbReference>
<dbReference type="Proteomes" id="UP000194837">
    <property type="component" value="Unassembled WGS sequence"/>
</dbReference>
<dbReference type="GO" id="GO:0005524">
    <property type="term" value="F:ATP binding"/>
    <property type="evidence" value="ECO:0007669"/>
    <property type="project" value="UniProtKB-KW"/>
</dbReference>